<dbReference type="Proteomes" id="UP001603857">
    <property type="component" value="Unassembled WGS sequence"/>
</dbReference>
<sequence>MFGSIEHTQPFNATSIKQPTVSNVKSVKEAYSNCKTSEAPIISILRGMSVRIHREWVAYDRLWKGPLVPTNRCRKPSLKVITGISSLKVRTNHQWVPIMGAPCGPLTSENRYNLPCNLHLSARIPTS</sequence>
<dbReference type="EMBL" id="JBGMDY010000005">
    <property type="protein sequence ID" value="KAL2334928.1"/>
    <property type="molecule type" value="Genomic_DNA"/>
</dbReference>
<keyword evidence="2" id="KW-1185">Reference proteome</keyword>
<protein>
    <submittedName>
        <fullName evidence="1">Uncharacterized protein</fullName>
    </submittedName>
</protein>
<reference evidence="1 2" key="1">
    <citation type="submission" date="2024-08" db="EMBL/GenBank/DDBJ databases">
        <title>Insights into the chromosomal genome structure of Flemingia macrophylla.</title>
        <authorList>
            <person name="Ding Y."/>
            <person name="Zhao Y."/>
            <person name="Bi W."/>
            <person name="Wu M."/>
            <person name="Zhao G."/>
            <person name="Gong Y."/>
            <person name="Li W."/>
            <person name="Zhang P."/>
        </authorList>
    </citation>
    <scope>NUCLEOTIDE SEQUENCE [LARGE SCALE GENOMIC DNA]</scope>
    <source>
        <strain evidence="1">DYQJB</strain>
        <tissue evidence="1">Leaf</tissue>
    </source>
</reference>
<name>A0ABD1MGL3_9FABA</name>
<gene>
    <name evidence="1" type="ORF">Fmac_016141</name>
</gene>
<evidence type="ECO:0000313" key="1">
    <source>
        <dbReference type="EMBL" id="KAL2334928.1"/>
    </source>
</evidence>
<evidence type="ECO:0000313" key="2">
    <source>
        <dbReference type="Proteomes" id="UP001603857"/>
    </source>
</evidence>
<comment type="caution">
    <text evidence="1">The sequence shown here is derived from an EMBL/GenBank/DDBJ whole genome shotgun (WGS) entry which is preliminary data.</text>
</comment>
<organism evidence="1 2">
    <name type="scientific">Flemingia macrophylla</name>
    <dbReference type="NCBI Taxonomy" id="520843"/>
    <lineage>
        <taxon>Eukaryota</taxon>
        <taxon>Viridiplantae</taxon>
        <taxon>Streptophyta</taxon>
        <taxon>Embryophyta</taxon>
        <taxon>Tracheophyta</taxon>
        <taxon>Spermatophyta</taxon>
        <taxon>Magnoliopsida</taxon>
        <taxon>eudicotyledons</taxon>
        <taxon>Gunneridae</taxon>
        <taxon>Pentapetalae</taxon>
        <taxon>rosids</taxon>
        <taxon>fabids</taxon>
        <taxon>Fabales</taxon>
        <taxon>Fabaceae</taxon>
        <taxon>Papilionoideae</taxon>
        <taxon>50 kb inversion clade</taxon>
        <taxon>NPAAA clade</taxon>
        <taxon>indigoferoid/millettioid clade</taxon>
        <taxon>Phaseoleae</taxon>
        <taxon>Flemingia</taxon>
    </lineage>
</organism>
<accession>A0ABD1MGL3</accession>
<proteinExistence type="predicted"/>
<dbReference type="AlphaFoldDB" id="A0ABD1MGL3"/>